<dbReference type="AlphaFoldDB" id="A0A6M4ASA9"/>
<evidence type="ECO:0008006" key="4">
    <source>
        <dbReference type="Google" id="ProtNLM"/>
    </source>
</evidence>
<dbReference type="RefSeq" id="WP_169944666.1">
    <property type="nucleotide sequence ID" value="NZ_CP053015.1"/>
</dbReference>
<gene>
    <name evidence="2" type="ORF">GV829_05465</name>
</gene>
<dbReference type="PROSITE" id="PS51257">
    <property type="entry name" value="PROKAR_LIPOPROTEIN"/>
    <property type="match status" value="1"/>
</dbReference>
<feature type="region of interest" description="Disordered" evidence="1">
    <location>
        <begin position="242"/>
        <end position="281"/>
    </location>
</feature>
<protein>
    <recommendedName>
        <fullName evidence="4">Lipoprotein</fullName>
    </recommendedName>
</protein>
<feature type="region of interest" description="Disordered" evidence="1">
    <location>
        <begin position="27"/>
        <end position="47"/>
    </location>
</feature>
<name>A0A6M4ASA9_9SPHN</name>
<keyword evidence="3" id="KW-1185">Reference proteome</keyword>
<evidence type="ECO:0000313" key="2">
    <source>
        <dbReference type="EMBL" id="QJQ31968.1"/>
    </source>
</evidence>
<dbReference type="KEGG" id="slan:GV829_05465"/>
<dbReference type="EMBL" id="CP053015">
    <property type="protein sequence ID" value="QJQ31968.1"/>
    <property type="molecule type" value="Genomic_DNA"/>
</dbReference>
<organism evidence="2 3">
    <name type="scientific">Sphingomonas lacunae</name>
    <dbReference type="NCBI Taxonomy" id="2698828"/>
    <lineage>
        <taxon>Bacteria</taxon>
        <taxon>Pseudomonadati</taxon>
        <taxon>Pseudomonadota</taxon>
        <taxon>Alphaproteobacteria</taxon>
        <taxon>Sphingomonadales</taxon>
        <taxon>Sphingomonadaceae</taxon>
        <taxon>Sphingomonas</taxon>
    </lineage>
</organism>
<evidence type="ECO:0000256" key="1">
    <source>
        <dbReference type="SAM" id="MobiDB-lite"/>
    </source>
</evidence>
<reference evidence="2 3" key="1">
    <citation type="submission" date="2020-01" db="EMBL/GenBank/DDBJ databases">
        <title>Sphingomonas sp. strain CSW-10.</title>
        <authorList>
            <person name="Chen W.-M."/>
        </authorList>
    </citation>
    <scope>NUCLEOTIDE SEQUENCE [LARGE SCALE GENOMIC DNA]</scope>
    <source>
        <strain evidence="2 3">CSW-10</strain>
    </source>
</reference>
<sequence>MMWKSVMGVVLAASLAGCTGTATGIRRGFDSIDPNKNPRPVLSDPNSGVSASAARAVPPFIAANYAVLREAISTDGGEEEGDATLAEADSSNMRRYLGAGFALSDIYCDEYFRLTDEAQRRRHFARSTTNDVGTAMSAVLGLANAGQDVVTGIATGFGVLDSTFRNYDDAFVAGPDLAQVRTLVLAAQDDFRARTLASDSTLPGDYGTAQSVIMRYANICSYLGMRSLLNTTAAAAERALQLSRDNPKNDSNGTVAQRQPTNATPIQLPPGATPALPANDN</sequence>
<evidence type="ECO:0000313" key="3">
    <source>
        <dbReference type="Proteomes" id="UP000503018"/>
    </source>
</evidence>
<feature type="compositionally biased region" description="Polar residues" evidence="1">
    <location>
        <begin position="249"/>
        <end position="265"/>
    </location>
</feature>
<dbReference type="Proteomes" id="UP000503018">
    <property type="component" value="Chromosome"/>
</dbReference>
<accession>A0A6M4ASA9</accession>
<proteinExistence type="predicted"/>